<dbReference type="InterPro" id="IPR007844">
    <property type="entry name" value="AsmA"/>
</dbReference>
<keyword evidence="3" id="KW-1185">Reference proteome</keyword>
<evidence type="ECO:0000313" key="2">
    <source>
        <dbReference type="EMBL" id="TGD71761.1"/>
    </source>
</evidence>
<dbReference type="AlphaFoldDB" id="A0A4Z0LWV3"/>
<dbReference type="OrthoDB" id="9766390at2"/>
<dbReference type="GO" id="GO:0090313">
    <property type="term" value="P:regulation of protein targeting to membrane"/>
    <property type="evidence" value="ECO:0007669"/>
    <property type="project" value="TreeGrafter"/>
</dbReference>
<evidence type="ECO:0000259" key="1">
    <source>
        <dbReference type="Pfam" id="PF05170"/>
    </source>
</evidence>
<evidence type="ECO:0000313" key="3">
    <source>
        <dbReference type="Proteomes" id="UP000298050"/>
    </source>
</evidence>
<comment type="caution">
    <text evidence="2">The sequence shown here is derived from an EMBL/GenBank/DDBJ whole genome shotgun (WGS) entry which is preliminary data.</text>
</comment>
<gene>
    <name evidence="2" type="ORF">E4634_16735</name>
</gene>
<dbReference type="PANTHER" id="PTHR30441">
    <property type="entry name" value="DUF748 DOMAIN-CONTAINING PROTEIN"/>
    <property type="match status" value="1"/>
</dbReference>
<feature type="domain" description="AsmA" evidence="1">
    <location>
        <begin position="298"/>
        <end position="512"/>
    </location>
</feature>
<name>A0A4Z0LWV3_9GAMM</name>
<protein>
    <submittedName>
        <fullName evidence="2">AsmA family protein</fullName>
    </submittedName>
</protein>
<dbReference type="Pfam" id="PF05170">
    <property type="entry name" value="AsmA"/>
    <property type="match status" value="2"/>
</dbReference>
<sequence length="623" mass="65669">MSRKLLIVLAIPLLLIILVVILVPLLLDEDKLLALAAEQVREKTGATLRVDGDTHIGLFPRLALALGEVSLQMPAESEPGLRAQRLAIGVQLFPLLRRELVIDSIELDGVDAKIVSEPAPAPLDTTKLSDAELKAFYDTRRETMQAAGESAGAATALAIPLALNVGKLNIDNSRVTLSERGSSEQTVVEIERVTASGLNLAGRTIPVEAHIRLPGDTPLDLKVDARLAIDQQSQQATIESLRAVVSGALAEPLEVEASGPVLMNQQVADLQLTATTGALEAKGKLRYASFESPQINANLHLNEFTPAIFAVASPEAAAAAGEDATAQAGDTPLPLNALRAIDTLALLRIDSARFSGHELSDLDARLRAVDGMVNLSRVTGKLHGGDIDFRASLNARGSTAKLNTAGSLANVDIAAGLAASGVQDALTGRASLNWKLHASGNTTNALTGSLRGPIELTTQDAVLTAVGVEQKLCQAVALVNQERMSAQLPDSSPFQQLSATINLGGGKARLQPLAAQFPDIGLTGQGEMDLLSLDFKTSFVARLSAGLSELDPACRVNQRLTAIDWPVRCKGNIGGEPKDWCSIDSGGIVRDLATDEVKRKAKKELQDKLGDDAGDALKKLFGN</sequence>
<dbReference type="EMBL" id="SRLE01000012">
    <property type="protein sequence ID" value="TGD71761.1"/>
    <property type="molecule type" value="Genomic_DNA"/>
</dbReference>
<dbReference type="InterPro" id="IPR052894">
    <property type="entry name" value="AsmA-related"/>
</dbReference>
<organism evidence="2 3">
    <name type="scientific">Mangrovimicrobium sediminis</name>
    <dbReference type="NCBI Taxonomy" id="2562682"/>
    <lineage>
        <taxon>Bacteria</taxon>
        <taxon>Pseudomonadati</taxon>
        <taxon>Pseudomonadota</taxon>
        <taxon>Gammaproteobacteria</taxon>
        <taxon>Cellvibrionales</taxon>
        <taxon>Halieaceae</taxon>
        <taxon>Mangrovimicrobium</taxon>
    </lineage>
</organism>
<accession>A0A4Z0LWV3</accession>
<proteinExistence type="predicted"/>
<dbReference type="Proteomes" id="UP000298050">
    <property type="component" value="Unassembled WGS sequence"/>
</dbReference>
<dbReference type="RefSeq" id="WP_135445805.1">
    <property type="nucleotide sequence ID" value="NZ_SRLE01000012.1"/>
</dbReference>
<dbReference type="GO" id="GO:0005886">
    <property type="term" value="C:plasma membrane"/>
    <property type="evidence" value="ECO:0007669"/>
    <property type="project" value="TreeGrafter"/>
</dbReference>
<dbReference type="PANTHER" id="PTHR30441:SF4">
    <property type="entry name" value="PROTEIN ASMA"/>
    <property type="match status" value="1"/>
</dbReference>
<reference evidence="2 3" key="1">
    <citation type="submission" date="2019-04" db="EMBL/GenBank/DDBJ databases">
        <title>Taxonomy of novel Haliea sp. from mangrove soil of West Coast of India.</title>
        <authorList>
            <person name="Verma A."/>
            <person name="Kumar P."/>
            <person name="Krishnamurthi S."/>
        </authorList>
    </citation>
    <scope>NUCLEOTIDE SEQUENCE [LARGE SCALE GENOMIC DNA]</scope>
    <source>
        <strain evidence="2 3">SAOS-164</strain>
    </source>
</reference>
<feature type="domain" description="AsmA" evidence="1">
    <location>
        <begin position="3"/>
        <end position="208"/>
    </location>
</feature>